<keyword evidence="7" id="KW-1185">Reference proteome</keyword>
<comment type="similarity">
    <text evidence="2">Belongs to the PAP/fibrillin family.</text>
</comment>
<proteinExistence type="inferred from homology"/>
<accession>A0ABR2TPD3</accession>
<evidence type="ECO:0000256" key="1">
    <source>
        <dbReference type="ARBA" id="ARBA00004474"/>
    </source>
</evidence>
<evidence type="ECO:0000259" key="5">
    <source>
        <dbReference type="Pfam" id="PF04755"/>
    </source>
</evidence>
<dbReference type="InterPro" id="IPR039633">
    <property type="entry name" value="PAP"/>
</dbReference>
<evidence type="ECO:0000256" key="3">
    <source>
        <dbReference type="ARBA" id="ARBA00022640"/>
    </source>
</evidence>
<reference evidence="6 7" key="1">
    <citation type="journal article" date="2024" name="G3 (Bethesda)">
        <title>Genome assembly of Hibiscus sabdariffa L. provides insights into metabolisms of medicinal natural products.</title>
        <authorList>
            <person name="Kim T."/>
        </authorList>
    </citation>
    <scope>NUCLEOTIDE SEQUENCE [LARGE SCALE GENOMIC DNA]</scope>
    <source>
        <strain evidence="6">TK-2024</strain>
        <tissue evidence="6">Old leaves</tissue>
    </source>
</reference>
<dbReference type="Pfam" id="PF04755">
    <property type="entry name" value="PAP_fibrillin"/>
    <property type="match status" value="1"/>
</dbReference>
<gene>
    <name evidence="6" type="ORF">V6N11_014545</name>
</gene>
<feature type="domain" description="Plastid lipid-associated protein/fibrillin conserved" evidence="5">
    <location>
        <begin position="64"/>
        <end position="139"/>
    </location>
</feature>
<evidence type="ECO:0000256" key="4">
    <source>
        <dbReference type="ARBA" id="ARBA00022946"/>
    </source>
</evidence>
<evidence type="ECO:0000313" key="7">
    <source>
        <dbReference type="Proteomes" id="UP001396334"/>
    </source>
</evidence>
<sequence>MAAFTPNKLIQPATHAPRLFPRVPGTKHRILKTHRLISTIHPMAKTNKFSPGCITKVDGIFGVASSKKSDIEAMVEQVESQNPTPDPSLKVEQVGGCWKLVYSTITILGSKRTKLGLRDFITLGDFFQTIDIQKVRVDREIYAAFVYMELYL</sequence>
<dbReference type="Proteomes" id="UP001396334">
    <property type="component" value="Unassembled WGS sequence"/>
</dbReference>
<organism evidence="6 7">
    <name type="scientific">Hibiscus sabdariffa</name>
    <name type="common">roselle</name>
    <dbReference type="NCBI Taxonomy" id="183260"/>
    <lineage>
        <taxon>Eukaryota</taxon>
        <taxon>Viridiplantae</taxon>
        <taxon>Streptophyta</taxon>
        <taxon>Embryophyta</taxon>
        <taxon>Tracheophyta</taxon>
        <taxon>Spermatophyta</taxon>
        <taxon>Magnoliopsida</taxon>
        <taxon>eudicotyledons</taxon>
        <taxon>Gunneridae</taxon>
        <taxon>Pentapetalae</taxon>
        <taxon>rosids</taxon>
        <taxon>malvids</taxon>
        <taxon>Malvales</taxon>
        <taxon>Malvaceae</taxon>
        <taxon>Malvoideae</taxon>
        <taxon>Hibiscus</taxon>
    </lineage>
</organism>
<dbReference type="PANTHER" id="PTHR31906">
    <property type="entry name" value="PLASTID-LIPID-ASSOCIATED PROTEIN 4, CHLOROPLASTIC-RELATED"/>
    <property type="match status" value="1"/>
</dbReference>
<name>A0ABR2TPD3_9ROSI</name>
<comment type="caution">
    <text evidence="6">The sequence shown here is derived from an EMBL/GenBank/DDBJ whole genome shotgun (WGS) entry which is preliminary data.</text>
</comment>
<keyword evidence="4" id="KW-0809">Transit peptide</keyword>
<protein>
    <recommendedName>
        <fullName evidence="5">Plastid lipid-associated protein/fibrillin conserved domain-containing protein</fullName>
    </recommendedName>
</protein>
<comment type="subcellular location">
    <subcellularLocation>
        <location evidence="1">Plastid</location>
    </subcellularLocation>
</comment>
<dbReference type="InterPro" id="IPR006843">
    <property type="entry name" value="PAP/fibrillin_dom"/>
</dbReference>
<dbReference type="EMBL" id="JBBPBN010000004">
    <property type="protein sequence ID" value="KAK9039342.1"/>
    <property type="molecule type" value="Genomic_DNA"/>
</dbReference>
<keyword evidence="3" id="KW-0934">Plastid</keyword>
<evidence type="ECO:0000256" key="2">
    <source>
        <dbReference type="ARBA" id="ARBA00005845"/>
    </source>
</evidence>
<evidence type="ECO:0000313" key="6">
    <source>
        <dbReference type="EMBL" id="KAK9039342.1"/>
    </source>
</evidence>